<evidence type="ECO:0000313" key="3">
    <source>
        <dbReference type="EMBL" id="KAG5648990.1"/>
    </source>
</evidence>
<feature type="compositionally biased region" description="Acidic residues" evidence="2">
    <location>
        <begin position="409"/>
        <end position="422"/>
    </location>
</feature>
<proteinExistence type="predicted"/>
<dbReference type="OrthoDB" id="3263403at2759"/>
<keyword evidence="1" id="KW-0175">Coiled coil</keyword>
<evidence type="ECO:0000313" key="4">
    <source>
        <dbReference type="Proteomes" id="UP000775547"/>
    </source>
</evidence>
<comment type="caution">
    <text evidence="3">The sequence shown here is derived from an EMBL/GenBank/DDBJ whole genome shotgun (WGS) entry which is preliminary data.</text>
</comment>
<feature type="coiled-coil region" evidence="1">
    <location>
        <begin position="5"/>
        <end position="64"/>
    </location>
</feature>
<dbReference type="AlphaFoldDB" id="A0A9P7KHP4"/>
<feature type="compositionally biased region" description="Polar residues" evidence="2">
    <location>
        <begin position="267"/>
        <end position="284"/>
    </location>
</feature>
<keyword evidence="4" id="KW-1185">Reference proteome</keyword>
<evidence type="ECO:0000256" key="1">
    <source>
        <dbReference type="SAM" id="Coils"/>
    </source>
</evidence>
<accession>A0A9P7KHP4</accession>
<protein>
    <submittedName>
        <fullName evidence="3">Uncharacterized protein</fullName>
    </submittedName>
</protein>
<reference evidence="3" key="1">
    <citation type="submission" date="2020-07" db="EMBL/GenBank/DDBJ databases">
        <authorList>
            <person name="Nieuwenhuis M."/>
            <person name="Van De Peppel L.J.J."/>
        </authorList>
    </citation>
    <scope>NUCLEOTIDE SEQUENCE</scope>
    <source>
        <strain evidence="3">AP01</strain>
        <tissue evidence="3">Mycelium</tissue>
    </source>
</reference>
<feature type="region of interest" description="Disordered" evidence="2">
    <location>
        <begin position="204"/>
        <end position="284"/>
    </location>
</feature>
<reference evidence="3" key="2">
    <citation type="submission" date="2021-10" db="EMBL/GenBank/DDBJ databases">
        <title>Phylogenomics reveals ancestral predisposition of the termite-cultivated fungus Termitomyces towards a domesticated lifestyle.</title>
        <authorList>
            <person name="Auxier B."/>
            <person name="Grum-Grzhimaylo A."/>
            <person name="Cardenas M.E."/>
            <person name="Lodge J.D."/>
            <person name="Laessoe T."/>
            <person name="Pedersen O."/>
            <person name="Smith M.E."/>
            <person name="Kuyper T.W."/>
            <person name="Franco-Molano E.A."/>
            <person name="Baroni T.J."/>
            <person name="Aanen D.K."/>
        </authorList>
    </citation>
    <scope>NUCLEOTIDE SEQUENCE</scope>
    <source>
        <strain evidence="3">AP01</strain>
        <tissue evidence="3">Mycelium</tissue>
    </source>
</reference>
<feature type="compositionally biased region" description="Polar residues" evidence="2">
    <location>
        <begin position="128"/>
        <end position="137"/>
    </location>
</feature>
<organism evidence="3 4">
    <name type="scientific">Asterophora parasitica</name>
    <dbReference type="NCBI Taxonomy" id="117018"/>
    <lineage>
        <taxon>Eukaryota</taxon>
        <taxon>Fungi</taxon>
        <taxon>Dikarya</taxon>
        <taxon>Basidiomycota</taxon>
        <taxon>Agaricomycotina</taxon>
        <taxon>Agaricomycetes</taxon>
        <taxon>Agaricomycetidae</taxon>
        <taxon>Agaricales</taxon>
        <taxon>Tricholomatineae</taxon>
        <taxon>Lyophyllaceae</taxon>
        <taxon>Asterophora</taxon>
    </lineage>
</organism>
<dbReference type="Proteomes" id="UP000775547">
    <property type="component" value="Unassembled WGS sequence"/>
</dbReference>
<sequence>MPQKLQNLEQQNAEWQSENVKLFQDNQSLSRALQENDTKHKATIAALEKQVKLVSREKAHLQKQNEVLVAGQSPAAYQQLLADHQTLQGYYSTAVLELKNLRRHYEGAGRLAQPPATTPTGWLPQNAADVTSNSQQHIPRFSGKKPLLIPSNHMNGAQLAQLVVVKRQVIRASKAKCQAMDGPGSPTGMSSHAAIQSSLSVDTANLVTSPNPGHTQFSPIITSGTTPQRHSLSLSSTPQPGLSNIPQQLSMAGPAPPSVATPLNAPTPIQSRQPTPFTNPLSGALSSLQQDVRPVANASVDPFESPPADACDEPKPTSSEHISADNIHDSVSPDEPTEATTPMDVTPGDASAISIAPHGQGSLKRPGSALSSTEEYHESKKQRLIEDVAAPIEPKTEPDLDVVAKCEEQADEEGSEEGDTELGPDGLRLVEDCLAALIDDDEENEEIQTCKLCMARFIRGLASEPKPFLRATTEQLVEHCSTEHRVAWESLRRPA</sequence>
<name>A0A9P7KHP4_9AGAR</name>
<feature type="region of interest" description="Disordered" evidence="2">
    <location>
        <begin position="111"/>
        <end position="141"/>
    </location>
</feature>
<evidence type="ECO:0000256" key="2">
    <source>
        <dbReference type="SAM" id="MobiDB-lite"/>
    </source>
</evidence>
<feature type="compositionally biased region" description="Polar residues" evidence="2">
    <location>
        <begin position="204"/>
        <end position="250"/>
    </location>
</feature>
<feature type="region of interest" description="Disordered" evidence="2">
    <location>
        <begin position="406"/>
        <end position="425"/>
    </location>
</feature>
<dbReference type="EMBL" id="JABCKV010000001">
    <property type="protein sequence ID" value="KAG5648990.1"/>
    <property type="molecule type" value="Genomic_DNA"/>
</dbReference>
<gene>
    <name evidence="3" type="ORF">DXG03_000339</name>
</gene>
<feature type="region of interest" description="Disordered" evidence="2">
    <location>
        <begin position="298"/>
        <end position="401"/>
    </location>
</feature>
<feature type="compositionally biased region" description="Basic and acidic residues" evidence="2">
    <location>
        <begin position="374"/>
        <end position="386"/>
    </location>
</feature>